<evidence type="ECO:0000256" key="7">
    <source>
        <dbReference type="ARBA" id="ARBA00022679"/>
    </source>
</evidence>
<feature type="domain" description="Quinolinate phosphoribosyl transferase C-terminal" evidence="10">
    <location>
        <begin position="107"/>
        <end position="278"/>
    </location>
</feature>
<name>A0A133U7G6_9EURY</name>
<dbReference type="GO" id="GO:0009435">
    <property type="term" value="P:NAD+ biosynthetic process"/>
    <property type="evidence" value="ECO:0007669"/>
    <property type="project" value="UniProtKB-UniPathway"/>
</dbReference>
<dbReference type="GO" id="GO:0034213">
    <property type="term" value="P:quinolinate catabolic process"/>
    <property type="evidence" value="ECO:0007669"/>
    <property type="project" value="TreeGrafter"/>
</dbReference>
<dbReference type="SUPFAM" id="SSF54675">
    <property type="entry name" value="Nicotinate/Quinolinate PRTase N-terminal domain-like"/>
    <property type="match status" value="1"/>
</dbReference>
<dbReference type="Pfam" id="PF01729">
    <property type="entry name" value="QRPTase_C"/>
    <property type="match status" value="1"/>
</dbReference>
<dbReference type="InterPro" id="IPR036068">
    <property type="entry name" value="Nicotinate_pribotase-like_C"/>
</dbReference>
<evidence type="ECO:0000256" key="6">
    <source>
        <dbReference type="ARBA" id="ARBA00022676"/>
    </source>
</evidence>
<dbReference type="SUPFAM" id="SSF51690">
    <property type="entry name" value="Nicotinate/Quinolinate PRTase C-terminal domain-like"/>
    <property type="match status" value="1"/>
</dbReference>
<organism evidence="12 13">
    <name type="scientific">candidate division MSBL1 archaeon SCGC-AAA259A05</name>
    <dbReference type="NCBI Taxonomy" id="1698259"/>
    <lineage>
        <taxon>Archaea</taxon>
        <taxon>Methanobacteriati</taxon>
        <taxon>Methanobacteriota</taxon>
        <taxon>candidate division MSBL1</taxon>
    </lineage>
</organism>
<evidence type="ECO:0000256" key="1">
    <source>
        <dbReference type="ARBA" id="ARBA00003237"/>
    </source>
</evidence>
<dbReference type="InterPro" id="IPR027277">
    <property type="entry name" value="NadC/ModD"/>
</dbReference>
<keyword evidence="6 9" id="KW-0328">Glycosyltransferase</keyword>
<dbReference type="InterPro" id="IPR037128">
    <property type="entry name" value="Quinolinate_PRibosylTase_N_sf"/>
</dbReference>
<protein>
    <recommendedName>
        <fullName evidence="9">Nicotinate-nucleotide pyrophosphorylase [carboxylating]</fullName>
        <ecNumber evidence="9">2.4.2.19</ecNumber>
    </recommendedName>
    <alternativeName>
        <fullName evidence="9">Quinolinate phosphoribosyltransferase [decarboxylating]</fullName>
    </alternativeName>
</protein>
<keyword evidence="13" id="KW-1185">Reference proteome</keyword>
<gene>
    <name evidence="12" type="ORF">AKJ57_04425</name>
</gene>
<dbReference type="GO" id="GO:0005737">
    <property type="term" value="C:cytoplasm"/>
    <property type="evidence" value="ECO:0007669"/>
    <property type="project" value="TreeGrafter"/>
</dbReference>
<comment type="similarity">
    <text evidence="3 9">Belongs to the NadC/ModD family.</text>
</comment>
<comment type="caution">
    <text evidence="12">The sequence shown here is derived from an EMBL/GenBank/DDBJ whole genome shotgun (WGS) entry which is preliminary data.</text>
</comment>
<evidence type="ECO:0000259" key="10">
    <source>
        <dbReference type="Pfam" id="PF01729"/>
    </source>
</evidence>
<evidence type="ECO:0000256" key="4">
    <source>
        <dbReference type="ARBA" id="ARBA00011218"/>
    </source>
</evidence>
<dbReference type="FunFam" id="3.20.20.70:FF:000030">
    <property type="entry name" value="Nicotinate-nucleotide pyrophosphorylase, carboxylating"/>
    <property type="match status" value="1"/>
</dbReference>
<feature type="domain" description="Quinolinate phosphoribosyl transferase N-terminal" evidence="11">
    <location>
        <begin position="22"/>
        <end position="105"/>
    </location>
</feature>
<dbReference type="EMBL" id="LHXJ01000054">
    <property type="protein sequence ID" value="KXA90134.1"/>
    <property type="molecule type" value="Genomic_DNA"/>
</dbReference>
<comment type="subunit">
    <text evidence="4 9">Hexamer formed by 3 homodimers.</text>
</comment>
<dbReference type="NCBIfam" id="TIGR00078">
    <property type="entry name" value="nadC"/>
    <property type="match status" value="1"/>
</dbReference>
<comment type="pathway">
    <text evidence="2 9">Cofactor biosynthesis; NAD(+) biosynthesis; nicotinate D-ribonucleotide from quinolinate: step 1/1.</text>
</comment>
<dbReference type="Pfam" id="PF02749">
    <property type="entry name" value="QRPTase_N"/>
    <property type="match status" value="1"/>
</dbReference>
<dbReference type="Gene3D" id="3.90.1170.20">
    <property type="entry name" value="Quinolinate phosphoribosyl transferase, N-terminal domain"/>
    <property type="match status" value="1"/>
</dbReference>
<dbReference type="EC" id="2.4.2.19" evidence="9"/>
<dbReference type="AlphaFoldDB" id="A0A133U7G6"/>
<dbReference type="Proteomes" id="UP000070163">
    <property type="component" value="Unassembled WGS sequence"/>
</dbReference>
<dbReference type="FunFam" id="3.90.1170.20:FF:000001">
    <property type="entry name" value="Nicotinate-nucleotide diphosphorylase (Carboxylating)"/>
    <property type="match status" value="1"/>
</dbReference>
<dbReference type="InterPro" id="IPR022412">
    <property type="entry name" value="Quinolinate_PRibosylTrfase_N"/>
</dbReference>
<sequence>MLDSEAREIIRQMMEEDRISEDVTSKSLIPEEARARGEIIAGQPGVLAGVQEALTVFEELGVEAEPVKSDGDRVEAGAVLVEVEGPARGILAAERVALNLLSRMSGVATATRNMQEGAKKANPEVRIAATRKTVPLLRDFDKKAVELVGGEPHRYHLGDFVLIKDNHLKLVDSVPEALKRAREAGLSDQIEIEVSSREEALSAAENGADIVMLDNFGVEEAGETLEALKSAGLRDEVVIEASGGIDPSNVAEYAALGVDVISSSYMTMRAPAFDVKLEISEEL</sequence>
<evidence type="ECO:0000313" key="12">
    <source>
        <dbReference type="EMBL" id="KXA90134.1"/>
    </source>
</evidence>
<dbReference type="PIRSF" id="PIRSF006250">
    <property type="entry name" value="NadC_ModD"/>
    <property type="match status" value="1"/>
</dbReference>
<dbReference type="GO" id="GO:0004514">
    <property type="term" value="F:nicotinate-nucleotide diphosphorylase (carboxylating) activity"/>
    <property type="evidence" value="ECO:0007669"/>
    <property type="project" value="UniProtKB-EC"/>
</dbReference>
<evidence type="ECO:0000256" key="8">
    <source>
        <dbReference type="ARBA" id="ARBA00047445"/>
    </source>
</evidence>
<dbReference type="CDD" id="cd01568">
    <property type="entry name" value="QPRTase_NadC"/>
    <property type="match status" value="1"/>
</dbReference>
<proteinExistence type="inferred from homology"/>
<comment type="catalytic activity">
    <reaction evidence="8 9">
        <text>nicotinate beta-D-ribonucleotide + CO2 + diphosphate = quinolinate + 5-phospho-alpha-D-ribose 1-diphosphate + 2 H(+)</text>
        <dbReference type="Rhea" id="RHEA:12733"/>
        <dbReference type="ChEBI" id="CHEBI:15378"/>
        <dbReference type="ChEBI" id="CHEBI:16526"/>
        <dbReference type="ChEBI" id="CHEBI:29959"/>
        <dbReference type="ChEBI" id="CHEBI:33019"/>
        <dbReference type="ChEBI" id="CHEBI:57502"/>
        <dbReference type="ChEBI" id="CHEBI:58017"/>
        <dbReference type="EC" id="2.4.2.19"/>
    </reaction>
</comment>
<evidence type="ECO:0000256" key="5">
    <source>
        <dbReference type="ARBA" id="ARBA00022642"/>
    </source>
</evidence>
<keyword evidence="7 9" id="KW-0808">Transferase</keyword>
<keyword evidence="5 9" id="KW-0662">Pyridine nucleotide biosynthesis</keyword>
<reference evidence="12 13" key="1">
    <citation type="journal article" date="2016" name="Sci. Rep.">
        <title>Metabolic traits of an uncultured archaeal lineage -MSBL1- from brine pools of the Red Sea.</title>
        <authorList>
            <person name="Mwirichia R."/>
            <person name="Alam I."/>
            <person name="Rashid M."/>
            <person name="Vinu M."/>
            <person name="Ba-Alawi W."/>
            <person name="Anthony Kamau A."/>
            <person name="Kamanda Ngugi D."/>
            <person name="Goker M."/>
            <person name="Klenk H.P."/>
            <person name="Bajic V."/>
            <person name="Stingl U."/>
        </authorList>
    </citation>
    <scope>NUCLEOTIDE SEQUENCE [LARGE SCALE GENOMIC DNA]</scope>
    <source>
        <strain evidence="12">SCGC-AAA259A05</strain>
    </source>
</reference>
<evidence type="ECO:0000256" key="2">
    <source>
        <dbReference type="ARBA" id="ARBA00004893"/>
    </source>
</evidence>
<dbReference type="InterPro" id="IPR004393">
    <property type="entry name" value="NadC"/>
</dbReference>
<evidence type="ECO:0000256" key="9">
    <source>
        <dbReference type="PIRNR" id="PIRNR006250"/>
    </source>
</evidence>
<dbReference type="PATRIC" id="fig|1698259.3.peg.1199"/>
<evidence type="ECO:0000256" key="3">
    <source>
        <dbReference type="ARBA" id="ARBA00009400"/>
    </source>
</evidence>
<comment type="function">
    <text evidence="1 9">Involved in the catabolism of quinolinic acid (QA).</text>
</comment>
<dbReference type="Gene3D" id="3.20.20.70">
    <property type="entry name" value="Aldolase class I"/>
    <property type="match status" value="1"/>
</dbReference>
<dbReference type="UniPathway" id="UPA00253">
    <property type="reaction ID" value="UER00331"/>
</dbReference>
<evidence type="ECO:0000259" key="11">
    <source>
        <dbReference type="Pfam" id="PF02749"/>
    </source>
</evidence>
<accession>A0A133U7G6</accession>
<dbReference type="InterPro" id="IPR002638">
    <property type="entry name" value="Quinolinate_PRibosylTrfase_C"/>
</dbReference>
<dbReference type="InterPro" id="IPR013785">
    <property type="entry name" value="Aldolase_TIM"/>
</dbReference>
<dbReference type="PANTHER" id="PTHR32179:SF3">
    <property type="entry name" value="NICOTINATE-NUCLEOTIDE PYROPHOSPHORYLASE [CARBOXYLATING]"/>
    <property type="match status" value="1"/>
</dbReference>
<dbReference type="PANTHER" id="PTHR32179">
    <property type="entry name" value="NICOTINATE-NUCLEOTIDE PYROPHOSPHORYLASE [CARBOXYLATING]"/>
    <property type="match status" value="1"/>
</dbReference>
<evidence type="ECO:0000313" key="13">
    <source>
        <dbReference type="Proteomes" id="UP000070163"/>
    </source>
</evidence>